<dbReference type="AlphaFoldDB" id="K1LSU7"/>
<evidence type="ECO:0000313" key="2">
    <source>
        <dbReference type="Proteomes" id="UP000004478"/>
    </source>
</evidence>
<evidence type="ECO:0000313" key="1">
    <source>
        <dbReference type="EMBL" id="EKB47174.1"/>
    </source>
</evidence>
<organism evidence="1 2">
    <name type="scientific">Cecembia lonarensis (strain CCUG 58316 / KCTC 22772 / LW9)</name>
    <dbReference type="NCBI Taxonomy" id="1225176"/>
    <lineage>
        <taxon>Bacteria</taxon>
        <taxon>Pseudomonadati</taxon>
        <taxon>Bacteroidota</taxon>
        <taxon>Cytophagia</taxon>
        <taxon>Cytophagales</taxon>
        <taxon>Cyclobacteriaceae</taxon>
        <taxon>Cecembia</taxon>
    </lineage>
</organism>
<reference evidence="1 2" key="1">
    <citation type="journal article" date="2012" name="J. Bacteriol.">
        <title>Draft Genome Sequence of Cecembia lonarensis Strain LW9T, Isolated from Lonar Lake, a Haloalkaline Lake in India.</title>
        <authorList>
            <person name="Shivaji S."/>
            <person name="Ara S."/>
            <person name="Singh A."/>
            <person name="Pinnaka A.K."/>
        </authorList>
    </citation>
    <scope>NUCLEOTIDE SEQUENCE [LARGE SCALE GENOMIC DNA]</scope>
    <source>
        <strain evidence="1 2">LW9</strain>
    </source>
</reference>
<sequence length="223" mass="23624">MRALDLVAGTNVVDLVDLRRIRIALALLIHQQRILVPRSFPELVGDIQVFVGPVITGIVFDQGVEAEVACGIFLGAGDDVPCDAALGNVVEGGDLAGEVERMVLHDIGGVGQPDVLRGHGQGAEQHRGIVGRDLQPLVYVVHVLAVGRAVKARDIGEEHCVEQALFQGLGQFDPEVHVVELVLACLGVAPLAVVYVAGGVHQECVEKQRLAHVFVPFGALVPT</sequence>
<keyword evidence="2" id="KW-1185">Reference proteome</keyword>
<protein>
    <submittedName>
        <fullName evidence="1">Uncharacterized protein</fullName>
    </submittedName>
</protein>
<accession>K1LSU7</accession>
<dbReference type="EMBL" id="AMGM01000277">
    <property type="protein sequence ID" value="EKB47174.1"/>
    <property type="molecule type" value="Genomic_DNA"/>
</dbReference>
<dbReference type="Proteomes" id="UP000004478">
    <property type="component" value="Unassembled WGS sequence"/>
</dbReference>
<name>K1LSU7_CECL9</name>
<comment type="caution">
    <text evidence="1">The sequence shown here is derived from an EMBL/GenBank/DDBJ whole genome shotgun (WGS) entry which is preliminary data.</text>
</comment>
<proteinExistence type="predicted"/>
<gene>
    <name evidence="1" type="ORF">B879_04233</name>
</gene>